<comment type="similarity">
    <text evidence="2 6">Belongs to the terpene synthase family.</text>
</comment>
<evidence type="ECO:0000256" key="1">
    <source>
        <dbReference type="ARBA" id="ARBA00001946"/>
    </source>
</evidence>
<sequence>MSTRSPTLYMLQNTYPLPLLCNPLYDVVREESSRWLEAFSLYCSASPRQKEIFRAAEFELLIAYCYPTADHEALRTICDWCNAAFLVDDITDEQSGQDAAKTMQEYLDGLAGVQRVASDVYKMFYEFGPKAFKRFLASSYRTTAATALEAKRREENRILAFDEYVEQRRHTSGVTPCLDFIEYVFNFELPEDIVNHTSFRTLYDFTTDIVAWTNVGLGVTQAKEHGNTSVNTNILTVIMNEKHVELEEAMELATGLLESRLSDLGRAKGVLLSLPLDGTTRAHLRQYIFGHECWLVGNEGWHLQSGRYKADRDKVNDAYTGQEQENKLDCSKQ</sequence>
<dbReference type="PANTHER" id="PTHR35201:SF4">
    <property type="entry name" value="BETA-PINACENE SYNTHASE-RELATED"/>
    <property type="match status" value="1"/>
</dbReference>
<dbReference type="Pfam" id="PF19086">
    <property type="entry name" value="Terpene_syn_C_2"/>
    <property type="match status" value="1"/>
</dbReference>
<evidence type="ECO:0000256" key="6">
    <source>
        <dbReference type="RuleBase" id="RU366034"/>
    </source>
</evidence>
<dbReference type="GO" id="GO:0010333">
    <property type="term" value="F:terpene synthase activity"/>
    <property type="evidence" value="ECO:0007669"/>
    <property type="project" value="InterPro"/>
</dbReference>
<keyword evidence="4 6" id="KW-0460">Magnesium</keyword>
<name>A0A5C3MK09_9AGAM</name>
<dbReference type="EC" id="4.2.3.-" evidence="6"/>
<dbReference type="Gene3D" id="1.10.600.10">
    <property type="entry name" value="Farnesyl Diphosphate Synthase"/>
    <property type="match status" value="1"/>
</dbReference>
<accession>A0A5C3MK09</accession>
<keyword evidence="8" id="KW-1185">Reference proteome</keyword>
<reference evidence="7 8" key="1">
    <citation type="journal article" date="2019" name="Nat. Ecol. Evol.">
        <title>Megaphylogeny resolves global patterns of mushroom evolution.</title>
        <authorList>
            <person name="Varga T."/>
            <person name="Krizsan K."/>
            <person name="Foldi C."/>
            <person name="Dima B."/>
            <person name="Sanchez-Garcia M."/>
            <person name="Sanchez-Ramirez S."/>
            <person name="Szollosi G.J."/>
            <person name="Szarkandi J.G."/>
            <person name="Papp V."/>
            <person name="Albert L."/>
            <person name="Andreopoulos W."/>
            <person name="Angelini C."/>
            <person name="Antonin V."/>
            <person name="Barry K.W."/>
            <person name="Bougher N.L."/>
            <person name="Buchanan P."/>
            <person name="Buyck B."/>
            <person name="Bense V."/>
            <person name="Catcheside P."/>
            <person name="Chovatia M."/>
            <person name="Cooper J."/>
            <person name="Damon W."/>
            <person name="Desjardin D."/>
            <person name="Finy P."/>
            <person name="Geml J."/>
            <person name="Haridas S."/>
            <person name="Hughes K."/>
            <person name="Justo A."/>
            <person name="Karasinski D."/>
            <person name="Kautmanova I."/>
            <person name="Kiss B."/>
            <person name="Kocsube S."/>
            <person name="Kotiranta H."/>
            <person name="LaButti K.M."/>
            <person name="Lechner B.E."/>
            <person name="Liimatainen K."/>
            <person name="Lipzen A."/>
            <person name="Lukacs Z."/>
            <person name="Mihaltcheva S."/>
            <person name="Morgado L.N."/>
            <person name="Niskanen T."/>
            <person name="Noordeloos M.E."/>
            <person name="Ohm R.A."/>
            <person name="Ortiz-Santana B."/>
            <person name="Ovrebo C."/>
            <person name="Racz N."/>
            <person name="Riley R."/>
            <person name="Savchenko A."/>
            <person name="Shiryaev A."/>
            <person name="Soop K."/>
            <person name="Spirin V."/>
            <person name="Szebenyi C."/>
            <person name="Tomsovsky M."/>
            <person name="Tulloss R.E."/>
            <person name="Uehling J."/>
            <person name="Grigoriev I.V."/>
            <person name="Vagvolgyi C."/>
            <person name="Papp T."/>
            <person name="Martin F.M."/>
            <person name="Miettinen O."/>
            <person name="Hibbett D.S."/>
            <person name="Nagy L.G."/>
        </authorList>
    </citation>
    <scope>NUCLEOTIDE SEQUENCE [LARGE SCALE GENOMIC DNA]</scope>
    <source>
        <strain evidence="7 8">OMC1185</strain>
    </source>
</reference>
<dbReference type="SUPFAM" id="SSF48576">
    <property type="entry name" value="Terpenoid synthases"/>
    <property type="match status" value="1"/>
</dbReference>
<dbReference type="GO" id="GO:0008299">
    <property type="term" value="P:isoprenoid biosynthetic process"/>
    <property type="evidence" value="ECO:0007669"/>
    <property type="project" value="UniProtKB-ARBA"/>
</dbReference>
<dbReference type="PANTHER" id="PTHR35201">
    <property type="entry name" value="TERPENE SYNTHASE"/>
    <property type="match status" value="1"/>
</dbReference>
<evidence type="ECO:0000256" key="2">
    <source>
        <dbReference type="ARBA" id="ARBA00006333"/>
    </source>
</evidence>
<organism evidence="7 8">
    <name type="scientific">Heliocybe sulcata</name>
    <dbReference type="NCBI Taxonomy" id="5364"/>
    <lineage>
        <taxon>Eukaryota</taxon>
        <taxon>Fungi</taxon>
        <taxon>Dikarya</taxon>
        <taxon>Basidiomycota</taxon>
        <taxon>Agaricomycotina</taxon>
        <taxon>Agaricomycetes</taxon>
        <taxon>Gloeophyllales</taxon>
        <taxon>Gloeophyllaceae</taxon>
        <taxon>Heliocybe</taxon>
    </lineage>
</organism>
<dbReference type="InterPro" id="IPR008949">
    <property type="entry name" value="Isoprenoid_synthase_dom_sf"/>
</dbReference>
<protein>
    <recommendedName>
        <fullName evidence="6">Terpene synthase</fullName>
        <ecNumber evidence="6">4.2.3.-</ecNumber>
    </recommendedName>
</protein>
<evidence type="ECO:0000256" key="5">
    <source>
        <dbReference type="ARBA" id="ARBA00023239"/>
    </source>
</evidence>
<evidence type="ECO:0000313" key="8">
    <source>
        <dbReference type="Proteomes" id="UP000305948"/>
    </source>
</evidence>
<dbReference type="Proteomes" id="UP000305948">
    <property type="component" value="Unassembled WGS sequence"/>
</dbReference>
<evidence type="ECO:0000313" key="7">
    <source>
        <dbReference type="EMBL" id="TFK45752.1"/>
    </source>
</evidence>
<keyword evidence="5 6" id="KW-0456">Lyase</keyword>
<dbReference type="AlphaFoldDB" id="A0A5C3MK09"/>
<evidence type="ECO:0000256" key="4">
    <source>
        <dbReference type="ARBA" id="ARBA00022842"/>
    </source>
</evidence>
<evidence type="ECO:0000256" key="3">
    <source>
        <dbReference type="ARBA" id="ARBA00022723"/>
    </source>
</evidence>
<keyword evidence="3 6" id="KW-0479">Metal-binding</keyword>
<dbReference type="InterPro" id="IPR034686">
    <property type="entry name" value="Terpene_cyclase-like_2"/>
</dbReference>
<dbReference type="OrthoDB" id="3314751at2759"/>
<dbReference type="EMBL" id="ML213537">
    <property type="protein sequence ID" value="TFK45752.1"/>
    <property type="molecule type" value="Genomic_DNA"/>
</dbReference>
<dbReference type="STRING" id="5364.A0A5C3MK09"/>
<dbReference type="GO" id="GO:0046872">
    <property type="term" value="F:metal ion binding"/>
    <property type="evidence" value="ECO:0007669"/>
    <property type="project" value="UniProtKB-KW"/>
</dbReference>
<gene>
    <name evidence="7" type="ORF">OE88DRAFT_1729526</name>
</gene>
<comment type="cofactor">
    <cofactor evidence="1 6">
        <name>Mg(2+)</name>
        <dbReference type="ChEBI" id="CHEBI:18420"/>
    </cofactor>
</comment>
<proteinExistence type="inferred from homology"/>